<name>A0A917BUQ7_9MICO</name>
<dbReference type="EMBL" id="BMEM01000004">
    <property type="protein sequence ID" value="GGF56622.1"/>
    <property type="molecule type" value="Genomic_DNA"/>
</dbReference>
<dbReference type="SUPFAM" id="SSF89360">
    <property type="entry name" value="HesB-like domain"/>
    <property type="match status" value="1"/>
</dbReference>
<dbReference type="InterPro" id="IPR035903">
    <property type="entry name" value="HesB-like_dom_sf"/>
</dbReference>
<accession>A0A917BUQ7</accession>
<reference evidence="1" key="1">
    <citation type="journal article" date="2014" name="Int. J. Syst. Evol. Microbiol.">
        <title>Complete genome sequence of Corynebacterium casei LMG S-19264T (=DSM 44701T), isolated from a smear-ripened cheese.</title>
        <authorList>
            <consortium name="US DOE Joint Genome Institute (JGI-PGF)"/>
            <person name="Walter F."/>
            <person name="Albersmeier A."/>
            <person name="Kalinowski J."/>
            <person name="Ruckert C."/>
        </authorList>
    </citation>
    <scope>NUCLEOTIDE SEQUENCE</scope>
    <source>
        <strain evidence="1">CGMCC 1.12160</strain>
    </source>
</reference>
<dbReference type="Gene3D" id="2.60.300.12">
    <property type="entry name" value="HesB-like domain"/>
    <property type="match status" value="1"/>
</dbReference>
<evidence type="ECO:0000313" key="2">
    <source>
        <dbReference type="Proteomes" id="UP000605670"/>
    </source>
</evidence>
<proteinExistence type="predicted"/>
<protein>
    <recommendedName>
        <fullName evidence="3">Fe-S cluster assembly iron-binding protein IscA</fullName>
    </recommendedName>
</protein>
<reference evidence="1" key="2">
    <citation type="submission" date="2020-09" db="EMBL/GenBank/DDBJ databases">
        <authorList>
            <person name="Sun Q."/>
            <person name="Zhou Y."/>
        </authorList>
    </citation>
    <scope>NUCLEOTIDE SEQUENCE</scope>
    <source>
        <strain evidence="1">CGMCC 1.12160</strain>
    </source>
</reference>
<evidence type="ECO:0008006" key="3">
    <source>
        <dbReference type="Google" id="ProtNLM"/>
    </source>
</evidence>
<comment type="caution">
    <text evidence="1">The sequence shown here is derived from an EMBL/GenBank/DDBJ whole genome shotgun (WGS) entry which is preliminary data.</text>
</comment>
<dbReference type="RefSeq" id="WP_188431370.1">
    <property type="nucleotide sequence ID" value="NZ_BAABKH010000014.1"/>
</dbReference>
<keyword evidence="2" id="KW-1185">Reference proteome</keyword>
<dbReference type="AlphaFoldDB" id="A0A917BUQ7"/>
<organism evidence="1 2">
    <name type="scientific">Ornithinimicrobium tianjinense</name>
    <dbReference type="NCBI Taxonomy" id="1195761"/>
    <lineage>
        <taxon>Bacteria</taxon>
        <taxon>Bacillati</taxon>
        <taxon>Actinomycetota</taxon>
        <taxon>Actinomycetes</taxon>
        <taxon>Micrococcales</taxon>
        <taxon>Ornithinimicrobiaceae</taxon>
        <taxon>Ornithinimicrobium</taxon>
    </lineage>
</organism>
<dbReference type="Proteomes" id="UP000605670">
    <property type="component" value="Unassembled WGS sequence"/>
</dbReference>
<sequence length="94" mass="9578">MLTVTDNAQAAVKGLTADQTLPESAGLRLSLADDPGKLEVAVVSQPQPTDQVVAGSDANVYVAEDCAEVLEDQTLDAGQTADGIGFSLVPQHAG</sequence>
<gene>
    <name evidence="1" type="ORF">GCM10011366_25590</name>
</gene>
<evidence type="ECO:0000313" key="1">
    <source>
        <dbReference type="EMBL" id="GGF56622.1"/>
    </source>
</evidence>